<accession>A0A9D5JWK9</accession>
<name>A0A9D5JWK9_9BACT</name>
<sequence>MKTYMAVVLLGLAMLAGPGVSDAALDWHIRWDDVNSPQIAKVYIFNPEYTVQTFSLEIGDVAKTADADPEVPYLIIGQDVSLELAPSERRIFEIIVYQDIDPRNRYGTASEEQTYQLTAESYRQLGQRYETSTSSREYPVTVRSIEPVVREEERSGDRYTYRSGRGYWKISLADHDYIAEQLIRTGDRMGALHSSIQQAILFYTQGQRHLTAEALEVWETAFPELKPSKPPGGGVDGDCVHFVTVATANLSYYSSNRTVTIGDILAANDPRFAPVVAAEDLSYSVAPNTQDSKRLIRVFLMRKIGVPTSQTEYVSIINHDSQIERAIRIGFAESYHPCAIQDVIFYINHEVPSLTTGQGLWQRIGGTQPPVPPAPTPGPGQRSICLGQPTTQPGAAWQASRMTLKNLIVLVGAVVPLSLILRRKGRK</sequence>
<proteinExistence type="predicted"/>
<feature type="chain" id="PRO_5039291757" description="DUF2330 domain-containing protein" evidence="1">
    <location>
        <begin position="24"/>
        <end position="427"/>
    </location>
</feature>
<keyword evidence="1" id="KW-0732">Signal</keyword>
<evidence type="ECO:0000256" key="1">
    <source>
        <dbReference type="SAM" id="SignalP"/>
    </source>
</evidence>
<evidence type="ECO:0008006" key="4">
    <source>
        <dbReference type="Google" id="ProtNLM"/>
    </source>
</evidence>
<evidence type="ECO:0000313" key="2">
    <source>
        <dbReference type="EMBL" id="MBD3325296.1"/>
    </source>
</evidence>
<organism evidence="2 3">
    <name type="scientific">candidate division KSB3 bacterium</name>
    <dbReference type="NCBI Taxonomy" id="2044937"/>
    <lineage>
        <taxon>Bacteria</taxon>
        <taxon>candidate division KSB3</taxon>
    </lineage>
</organism>
<comment type="caution">
    <text evidence="2">The sequence shown here is derived from an EMBL/GenBank/DDBJ whole genome shotgun (WGS) entry which is preliminary data.</text>
</comment>
<dbReference type="AlphaFoldDB" id="A0A9D5JWK9"/>
<feature type="signal peptide" evidence="1">
    <location>
        <begin position="1"/>
        <end position="23"/>
    </location>
</feature>
<evidence type="ECO:0000313" key="3">
    <source>
        <dbReference type="Proteomes" id="UP000649604"/>
    </source>
</evidence>
<gene>
    <name evidence="2" type="ORF">GF339_11970</name>
</gene>
<dbReference type="EMBL" id="WJJP01000389">
    <property type="protein sequence ID" value="MBD3325296.1"/>
    <property type="molecule type" value="Genomic_DNA"/>
</dbReference>
<reference evidence="2" key="1">
    <citation type="submission" date="2019-11" db="EMBL/GenBank/DDBJ databases">
        <title>Microbial mats filling the niche in hypersaline microbial mats.</title>
        <authorList>
            <person name="Wong H.L."/>
            <person name="Macleod F.I."/>
            <person name="White R.A. III"/>
            <person name="Burns B.P."/>
        </authorList>
    </citation>
    <scope>NUCLEOTIDE SEQUENCE</scope>
    <source>
        <strain evidence="2">Rbin_158</strain>
    </source>
</reference>
<dbReference type="Proteomes" id="UP000649604">
    <property type="component" value="Unassembled WGS sequence"/>
</dbReference>
<protein>
    <recommendedName>
        <fullName evidence="4">DUF2330 domain-containing protein</fullName>
    </recommendedName>
</protein>